<comment type="caution">
    <text evidence="8">The sequence shown here is derived from an EMBL/GenBank/DDBJ whole genome shotgun (WGS) entry which is preliminary data.</text>
</comment>
<dbReference type="STRING" id="1093900.A0A507BHY3"/>
<organism evidence="8 9">
    <name type="scientific">Thyridium curvatum</name>
    <dbReference type="NCBI Taxonomy" id="1093900"/>
    <lineage>
        <taxon>Eukaryota</taxon>
        <taxon>Fungi</taxon>
        <taxon>Dikarya</taxon>
        <taxon>Ascomycota</taxon>
        <taxon>Pezizomycotina</taxon>
        <taxon>Sordariomycetes</taxon>
        <taxon>Sordariomycetidae</taxon>
        <taxon>Thyridiales</taxon>
        <taxon>Thyridiaceae</taxon>
        <taxon>Thyridium</taxon>
    </lineage>
</organism>
<dbReference type="InterPro" id="IPR035396">
    <property type="entry name" value="Bac_rhamnosid6H"/>
</dbReference>
<dbReference type="EMBL" id="SKBQ01000019">
    <property type="protein sequence ID" value="TPX16180.1"/>
    <property type="molecule type" value="Genomic_DNA"/>
</dbReference>
<dbReference type="RefSeq" id="XP_030997891.1">
    <property type="nucleotide sequence ID" value="XM_031138556.1"/>
</dbReference>
<feature type="domain" description="Alpha-L-rhamnosidase six-hairpin glycosidase" evidence="6">
    <location>
        <begin position="454"/>
        <end position="804"/>
    </location>
</feature>
<dbReference type="Pfam" id="PF17390">
    <property type="entry name" value="Bac_rhamnosid_C"/>
    <property type="match status" value="1"/>
</dbReference>
<dbReference type="EC" id="3.2.1.40" evidence="2"/>
<reference evidence="8 9" key="1">
    <citation type="submission" date="2019-06" db="EMBL/GenBank/DDBJ databases">
        <title>Draft genome sequence of the filamentous fungus Phialemoniopsis curvata isolated from diesel fuel.</title>
        <authorList>
            <person name="Varaljay V.A."/>
            <person name="Lyon W.J."/>
            <person name="Crouch A.L."/>
            <person name="Drake C.E."/>
            <person name="Hollomon J.M."/>
            <person name="Nadeau L.J."/>
            <person name="Nunn H.S."/>
            <person name="Stevenson B.S."/>
            <person name="Bojanowski C.L."/>
            <person name="Crookes-Goodson W.J."/>
        </authorList>
    </citation>
    <scope>NUCLEOTIDE SEQUENCE [LARGE SCALE GENOMIC DNA]</scope>
    <source>
        <strain evidence="8 9">D216</strain>
    </source>
</reference>
<dbReference type="InterPro" id="IPR013783">
    <property type="entry name" value="Ig-like_fold"/>
</dbReference>
<dbReference type="InterPro" id="IPR008979">
    <property type="entry name" value="Galactose-bd-like_sf"/>
</dbReference>
<feature type="domain" description="Bacterial alpha-L-rhamnosidase N-terminal" evidence="5">
    <location>
        <begin position="162"/>
        <end position="334"/>
    </location>
</feature>
<evidence type="ECO:0000259" key="5">
    <source>
        <dbReference type="Pfam" id="PF08531"/>
    </source>
</evidence>
<dbReference type="InterPro" id="IPR016007">
    <property type="entry name" value="Alpha_rhamnosid"/>
</dbReference>
<dbReference type="InterPro" id="IPR008928">
    <property type="entry name" value="6-hairpin_glycosidase_sf"/>
</dbReference>
<dbReference type="GO" id="GO:0030596">
    <property type="term" value="F:alpha-L-rhamnosidase activity"/>
    <property type="evidence" value="ECO:0007669"/>
    <property type="project" value="UniProtKB-EC"/>
</dbReference>
<protein>
    <recommendedName>
        <fullName evidence="2">alpha-L-rhamnosidase</fullName>
        <ecNumber evidence="2">3.2.1.40</ecNumber>
    </recommendedName>
</protein>
<feature type="domain" description="Alpha-L-rhamnosidase concanavalin-like" evidence="4">
    <location>
        <begin position="344"/>
        <end position="449"/>
    </location>
</feature>
<dbReference type="Pfam" id="PF25788">
    <property type="entry name" value="Ig_Rha78A_N"/>
    <property type="match status" value="1"/>
</dbReference>
<dbReference type="Gene3D" id="2.60.40.10">
    <property type="entry name" value="Immunoglobulins"/>
    <property type="match status" value="1"/>
</dbReference>
<dbReference type="GeneID" id="41971622"/>
<evidence type="ECO:0000256" key="2">
    <source>
        <dbReference type="ARBA" id="ARBA00012652"/>
    </source>
</evidence>
<accession>A0A507BHY3</accession>
<feature type="domain" description="Alpha-L-rhamnosidase C-terminal" evidence="7">
    <location>
        <begin position="806"/>
        <end position="882"/>
    </location>
</feature>
<dbReference type="PIRSF" id="PIRSF010631">
    <property type="entry name" value="A-rhamnsds"/>
    <property type="match status" value="1"/>
</dbReference>
<dbReference type="Gene3D" id="2.60.420.10">
    <property type="entry name" value="Maltose phosphorylase, domain 3"/>
    <property type="match status" value="1"/>
</dbReference>
<proteinExistence type="predicted"/>
<dbReference type="Gene3D" id="1.50.10.10">
    <property type="match status" value="1"/>
</dbReference>
<evidence type="ECO:0000313" key="9">
    <source>
        <dbReference type="Proteomes" id="UP000319257"/>
    </source>
</evidence>
<dbReference type="OrthoDB" id="10036721at2759"/>
<keyword evidence="9" id="KW-1185">Reference proteome</keyword>
<dbReference type="AlphaFoldDB" id="A0A507BHY3"/>
<keyword evidence="3" id="KW-0378">Hydrolase</keyword>
<name>A0A507BHY3_9PEZI</name>
<dbReference type="InterPro" id="IPR012341">
    <property type="entry name" value="6hp_glycosidase-like_sf"/>
</dbReference>
<evidence type="ECO:0000259" key="6">
    <source>
        <dbReference type="Pfam" id="PF17389"/>
    </source>
</evidence>
<gene>
    <name evidence="8" type="ORF">E0L32_004175</name>
</gene>
<comment type="catalytic activity">
    <reaction evidence="1">
        <text>Hydrolysis of terminal non-reducing alpha-L-rhamnose residues in alpha-L-rhamnosides.</text>
        <dbReference type="EC" id="3.2.1.40"/>
    </reaction>
</comment>
<evidence type="ECO:0000256" key="1">
    <source>
        <dbReference type="ARBA" id="ARBA00001445"/>
    </source>
</evidence>
<dbReference type="Pfam" id="PF08531">
    <property type="entry name" value="Bac_rhamnosid_N"/>
    <property type="match status" value="1"/>
</dbReference>
<evidence type="ECO:0000256" key="3">
    <source>
        <dbReference type="ARBA" id="ARBA00022801"/>
    </source>
</evidence>
<dbReference type="Proteomes" id="UP000319257">
    <property type="component" value="Unassembled WGS sequence"/>
</dbReference>
<dbReference type="PANTHER" id="PTHR33307">
    <property type="entry name" value="ALPHA-RHAMNOSIDASE (EUROFUNG)"/>
    <property type="match status" value="1"/>
</dbReference>
<dbReference type="InterPro" id="IPR035398">
    <property type="entry name" value="Bac_rhamnosid_C"/>
</dbReference>
<evidence type="ECO:0000259" key="4">
    <source>
        <dbReference type="Pfam" id="PF05592"/>
    </source>
</evidence>
<dbReference type="Gene3D" id="2.60.120.260">
    <property type="entry name" value="Galactose-binding domain-like"/>
    <property type="match status" value="2"/>
</dbReference>
<dbReference type="Pfam" id="PF05592">
    <property type="entry name" value="Bac_rhamnosid"/>
    <property type="match status" value="1"/>
</dbReference>
<dbReference type="InterPro" id="IPR013737">
    <property type="entry name" value="Bac_rhamnosid_N"/>
</dbReference>
<dbReference type="InterPro" id="IPR008902">
    <property type="entry name" value="Rhamnosid_concanavalin"/>
</dbReference>
<sequence length="902" mass="98598">MAAPRLAIARLRFEHHQTGLGVPVPAPRLSWNVVAKGDEIPANWKQESYEIQIKRAGAAEPKTFTAATDSTVLVPWPDAPLRSAEAAQVRVRSLGKADAGESNSEWSDWAAVEAALLDKSDWVAKAITAPERTDAPHPDENGTRPWRFRKTFEVAPGRKKKGARSRLYITALGVYEAYLNGERVGDECLAPGWTAFQHRIQFQVFDVGPLLVDGANTLAIEVAEGFYVGRLLWGDGVSGIYGKRLGAMAQLSILDDEADAEPSVVVQTDESWSCAISPIVASGIYDGETYDMDQEYDFTSSAASSSGAWKPVEVLETPKIEFVAASCPPVRVTETVKPVSITKDPDGKTLVDFGQNLVGRLRIPSLSRPDGHRVVLRFAEVLENERLGTRPLRCAKATDRIIFGGGKELKDWYGHFTYHGFRYMEVTGWGADDADQPLTTDSVVAEVMHTDMLRTGHFSCSDAKVNQLHQNVVWSMRGNFVGIPTDCPQRDERLGWTGDIQVFAPTASFLYDCGGMLANWMRDVVLETAEQGGVVPLVVPNALKASKHPVKPQAVWDDVVVLAPWTLYRHFGDAEVLRSAWAAMKLYLRAIPRGADALWTPDLWQLGDWLDPNAPPAEPGNARTDGALVADEYLVHVTGVMAEIAGVLGLAAEREGFRAEHEALRRAFHDKYVASSGLVVGDSQTSLALALVFGLLRETGGQRRRAAERLVRLVRLARFRVSTGFAGTPAVLHALSGAGFDQVAYRMLLEEGCPSWLYPVGRGATTIWERWDSMLPDGRINPGEMTSFNHYALGSVAEWLHRNVGGLAPLEPGWKRFRVRPVPGGTLTGARASFVSPQGEIRTEWELAGDGVVKVGLTVPPNATAVVEKPDGAVEVGSGVHSFEWKVTHEQAWPPKAISQDI</sequence>
<evidence type="ECO:0000259" key="7">
    <source>
        <dbReference type="Pfam" id="PF17390"/>
    </source>
</evidence>
<dbReference type="PANTHER" id="PTHR33307:SF6">
    <property type="entry name" value="ALPHA-RHAMNOSIDASE (EUROFUNG)-RELATED"/>
    <property type="match status" value="1"/>
</dbReference>
<evidence type="ECO:0000313" key="8">
    <source>
        <dbReference type="EMBL" id="TPX16180.1"/>
    </source>
</evidence>
<dbReference type="SUPFAM" id="SSF49785">
    <property type="entry name" value="Galactose-binding domain-like"/>
    <property type="match status" value="1"/>
</dbReference>
<dbReference type="Pfam" id="PF17389">
    <property type="entry name" value="Bac_rhamnosid6H"/>
    <property type="match status" value="1"/>
</dbReference>
<dbReference type="GO" id="GO:0005975">
    <property type="term" value="P:carbohydrate metabolic process"/>
    <property type="evidence" value="ECO:0007669"/>
    <property type="project" value="InterPro"/>
</dbReference>
<dbReference type="InParanoid" id="A0A507BHY3"/>
<dbReference type="SUPFAM" id="SSF48208">
    <property type="entry name" value="Six-hairpin glycosidases"/>
    <property type="match status" value="1"/>
</dbReference>